<reference evidence="4" key="1">
    <citation type="journal article" date="2019" name="Int. J. Syst. Evol. Microbiol.">
        <title>The Global Catalogue of Microorganisms (GCM) 10K type strain sequencing project: providing services to taxonomists for standard genome sequencing and annotation.</title>
        <authorList>
            <consortium name="The Broad Institute Genomics Platform"/>
            <consortium name="The Broad Institute Genome Sequencing Center for Infectious Disease"/>
            <person name="Wu L."/>
            <person name="Ma J."/>
        </authorList>
    </citation>
    <scope>NUCLEOTIDE SEQUENCE [LARGE SCALE GENOMIC DNA]</scope>
    <source>
        <strain evidence="4">CGMCC 4.7396</strain>
    </source>
</reference>
<evidence type="ECO:0000256" key="1">
    <source>
        <dbReference type="SAM" id="MobiDB-lite"/>
    </source>
</evidence>
<evidence type="ECO:0000313" key="3">
    <source>
        <dbReference type="EMBL" id="MFC3490880.1"/>
    </source>
</evidence>
<evidence type="ECO:0000313" key="4">
    <source>
        <dbReference type="Proteomes" id="UP001595712"/>
    </source>
</evidence>
<comment type="caution">
    <text evidence="3">The sequence shown here is derived from an EMBL/GenBank/DDBJ whole genome shotgun (WGS) entry which is preliminary data.</text>
</comment>
<accession>A0ABV7PQW8</accession>
<feature type="region of interest" description="Disordered" evidence="1">
    <location>
        <begin position="54"/>
        <end position="92"/>
    </location>
</feature>
<protein>
    <recommendedName>
        <fullName evidence="5">DUF3558 domain-containing protein</fullName>
    </recommendedName>
</protein>
<dbReference type="Proteomes" id="UP001595712">
    <property type="component" value="Unassembled WGS sequence"/>
</dbReference>
<keyword evidence="2" id="KW-1133">Transmembrane helix</keyword>
<keyword evidence="4" id="KW-1185">Reference proteome</keyword>
<name>A0ABV7PQW8_9ACTN</name>
<organism evidence="3 4">
    <name type="scientific">Glycomyces rhizosphaerae</name>
    <dbReference type="NCBI Taxonomy" id="2054422"/>
    <lineage>
        <taxon>Bacteria</taxon>
        <taxon>Bacillati</taxon>
        <taxon>Actinomycetota</taxon>
        <taxon>Actinomycetes</taxon>
        <taxon>Glycomycetales</taxon>
        <taxon>Glycomycetaceae</taxon>
        <taxon>Glycomyces</taxon>
    </lineage>
</organism>
<sequence>MTYPSQPGYPTPQYGGQSPQPQQQNNLWLIGGAVLTVLIIIMTVILLVVQRTQGSDSTDGDGGGSTDGASSDTETDGGGDTDGGDSGGDGLEAVEMTADACDAFDMTMFEEVYGSFDPAETYKSASNSGGLGSLSCTFYNAEYTSIYLTVSDYETPDDAAYWVESDADYYNAEAGYEFSEYTDYGDVGSMYSSSTDNSSKSIYLHVAVGSLEIKANTTLYSAEEVEEQPAIDTMADFLVQSGELFADYQ</sequence>
<feature type="compositionally biased region" description="Acidic residues" evidence="1">
    <location>
        <begin position="73"/>
        <end position="83"/>
    </location>
</feature>
<feature type="region of interest" description="Disordered" evidence="1">
    <location>
        <begin position="1"/>
        <end position="21"/>
    </location>
</feature>
<evidence type="ECO:0008006" key="5">
    <source>
        <dbReference type="Google" id="ProtNLM"/>
    </source>
</evidence>
<dbReference type="RefSeq" id="WP_387968775.1">
    <property type="nucleotide sequence ID" value="NZ_JBHRWO010000001.1"/>
</dbReference>
<keyword evidence="2" id="KW-0472">Membrane</keyword>
<gene>
    <name evidence="3" type="ORF">ACFO8M_00015</name>
</gene>
<evidence type="ECO:0000256" key="2">
    <source>
        <dbReference type="SAM" id="Phobius"/>
    </source>
</evidence>
<dbReference type="EMBL" id="JBHRWO010000001">
    <property type="protein sequence ID" value="MFC3490880.1"/>
    <property type="molecule type" value="Genomic_DNA"/>
</dbReference>
<proteinExistence type="predicted"/>
<keyword evidence="2" id="KW-0812">Transmembrane</keyword>
<feature type="transmembrane region" description="Helical" evidence="2">
    <location>
        <begin position="27"/>
        <end position="49"/>
    </location>
</feature>